<dbReference type="NCBIfam" id="NF007183">
    <property type="entry name" value="PRK09614.1-2"/>
    <property type="match status" value="1"/>
</dbReference>
<dbReference type="AlphaFoldDB" id="A0A662Z6L5"/>
<evidence type="ECO:0000256" key="2">
    <source>
        <dbReference type="ARBA" id="ARBA00009303"/>
    </source>
</evidence>
<reference evidence="10 11" key="1">
    <citation type="submission" date="2016-10" db="EMBL/GenBank/DDBJ databases">
        <authorList>
            <person name="Varghese N."/>
            <person name="Submissions S."/>
        </authorList>
    </citation>
    <scope>NUCLEOTIDE SEQUENCE [LARGE SCALE GENOMIC DNA]</scope>
    <source>
        <strain evidence="10 11">IBRC-M10081</strain>
    </source>
</reference>
<dbReference type="PANTHER" id="PTHR23409">
    <property type="entry name" value="RIBONUCLEOSIDE-DIPHOSPHATE REDUCTASE SMALL CHAIN"/>
    <property type="match status" value="1"/>
</dbReference>
<dbReference type="InterPro" id="IPR009078">
    <property type="entry name" value="Ferritin-like_SF"/>
</dbReference>
<keyword evidence="8" id="KW-0215">Deoxyribonucleotide synthesis</keyword>
<evidence type="ECO:0000256" key="6">
    <source>
        <dbReference type="ARBA" id="ARBA00023002"/>
    </source>
</evidence>
<dbReference type="SUPFAM" id="SSF47240">
    <property type="entry name" value="Ferritin-like"/>
    <property type="match status" value="1"/>
</dbReference>
<dbReference type="GO" id="GO:0046872">
    <property type="term" value="F:metal ion binding"/>
    <property type="evidence" value="ECO:0007669"/>
    <property type="project" value="UniProtKB-KW"/>
</dbReference>
<keyword evidence="6" id="KW-0560">Oxidoreductase</keyword>
<keyword evidence="5" id="KW-0479">Metal-binding</keyword>
<dbReference type="InterPro" id="IPR033909">
    <property type="entry name" value="RNR_small"/>
</dbReference>
<evidence type="ECO:0000256" key="1">
    <source>
        <dbReference type="ARBA" id="ARBA00001962"/>
    </source>
</evidence>
<comment type="cofactor">
    <cofactor evidence="1">
        <name>Fe cation</name>
        <dbReference type="ChEBI" id="CHEBI:24875"/>
    </cofactor>
</comment>
<dbReference type="EMBL" id="FOIT01000003">
    <property type="protein sequence ID" value="SEW00153.1"/>
    <property type="molecule type" value="Genomic_DNA"/>
</dbReference>
<dbReference type="InterPro" id="IPR000358">
    <property type="entry name" value="RNR_small_fam"/>
</dbReference>
<evidence type="ECO:0000256" key="8">
    <source>
        <dbReference type="ARBA" id="ARBA00023116"/>
    </source>
</evidence>
<dbReference type="OrthoDB" id="9766544at2"/>
<evidence type="ECO:0000256" key="3">
    <source>
        <dbReference type="ARBA" id="ARBA00011209"/>
    </source>
</evidence>
<evidence type="ECO:0000313" key="11">
    <source>
        <dbReference type="Proteomes" id="UP000243605"/>
    </source>
</evidence>
<dbReference type="NCBIfam" id="TIGR04171">
    <property type="entry name" value="RNR_1b_NrdF"/>
    <property type="match status" value="1"/>
</dbReference>
<comment type="catalytic activity">
    <reaction evidence="9">
        <text>a 2'-deoxyribonucleoside 5'-diphosphate + [thioredoxin]-disulfide + H2O = a ribonucleoside 5'-diphosphate + [thioredoxin]-dithiol</text>
        <dbReference type="Rhea" id="RHEA:23252"/>
        <dbReference type="Rhea" id="RHEA-COMP:10698"/>
        <dbReference type="Rhea" id="RHEA-COMP:10700"/>
        <dbReference type="ChEBI" id="CHEBI:15377"/>
        <dbReference type="ChEBI" id="CHEBI:29950"/>
        <dbReference type="ChEBI" id="CHEBI:50058"/>
        <dbReference type="ChEBI" id="CHEBI:57930"/>
        <dbReference type="ChEBI" id="CHEBI:73316"/>
        <dbReference type="EC" id="1.17.4.1"/>
    </reaction>
</comment>
<gene>
    <name evidence="10" type="ORF">SAMN05192557_1152</name>
</gene>
<dbReference type="InterPro" id="IPR012348">
    <property type="entry name" value="RNR-like"/>
</dbReference>
<dbReference type="EC" id="1.17.4.1" evidence="4"/>
<evidence type="ECO:0000256" key="5">
    <source>
        <dbReference type="ARBA" id="ARBA00022723"/>
    </source>
</evidence>
<dbReference type="Proteomes" id="UP000243605">
    <property type="component" value="Unassembled WGS sequence"/>
</dbReference>
<dbReference type="GO" id="GO:0004748">
    <property type="term" value="F:ribonucleoside-diphosphate reductase activity, thioredoxin disulfide as acceptor"/>
    <property type="evidence" value="ECO:0007669"/>
    <property type="project" value="UniProtKB-EC"/>
</dbReference>
<keyword evidence="7" id="KW-0408">Iron</keyword>
<evidence type="ECO:0000313" key="10">
    <source>
        <dbReference type="EMBL" id="SEW00153.1"/>
    </source>
</evidence>
<proteinExistence type="inferred from homology"/>
<comment type="similarity">
    <text evidence="2">Belongs to the ribonucleoside diphosphate reductase small chain family.</text>
</comment>
<dbReference type="UniPathway" id="UPA00326"/>
<sequence>MIAVNWNKEDDLTMVFWRQNVAQMWVESEFKVSKDISSWATLTDDEKDTFKKVLAGLTGLDTHQADDGMPLIMLHTKDLRKKAVYSFMGMMEQIHAKSYSQIFTTLLPSRETNELLDTWVLENEHLTYKADKIVSRYHKLFDRDASVYDQYMARVASVFLESFLFYSGFYYPLYLAGQGRMVTSGEIIRKILLDESIHGVFTGLDAQSMRGDLSQEEQDRADKEMYELLTELYANEEAYTKSLYDKIGLTEDVMNYVTYNANKALANLGFEPYFEEKAFNPIIENALDTTTKNHDFFSVKGDGYVIALNVEAIRDEDFVF</sequence>
<dbReference type="RefSeq" id="WP_091474741.1">
    <property type="nucleotide sequence ID" value="NZ_FOIT01000003.1"/>
</dbReference>
<evidence type="ECO:0000256" key="9">
    <source>
        <dbReference type="ARBA" id="ARBA00047754"/>
    </source>
</evidence>
<dbReference type="PANTHER" id="PTHR23409:SF18">
    <property type="entry name" value="RIBONUCLEOSIDE-DIPHOSPHATE REDUCTASE SUBUNIT M2"/>
    <property type="match status" value="1"/>
</dbReference>
<keyword evidence="11" id="KW-1185">Reference proteome</keyword>
<dbReference type="CDD" id="cd01049">
    <property type="entry name" value="RNRR2"/>
    <property type="match status" value="1"/>
</dbReference>
<evidence type="ECO:0000256" key="7">
    <source>
        <dbReference type="ARBA" id="ARBA00023004"/>
    </source>
</evidence>
<comment type="subunit">
    <text evidence="3">Tetramer of two alpha and two beta subunits.</text>
</comment>
<organism evidence="10 11">
    <name type="scientific">Aliicoccus persicus</name>
    <dbReference type="NCBI Taxonomy" id="930138"/>
    <lineage>
        <taxon>Bacteria</taxon>
        <taxon>Bacillati</taxon>
        <taxon>Bacillota</taxon>
        <taxon>Bacilli</taxon>
        <taxon>Bacillales</taxon>
        <taxon>Staphylococcaceae</taxon>
        <taxon>Aliicoccus</taxon>
    </lineage>
</organism>
<dbReference type="GO" id="GO:0005971">
    <property type="term" value="C:ribonucleoside-diphosphate reductase complex"/>
    <property type="evidence" value="ECO:0007669"/>
    <property type="project" value="InterPro"/>
</dbReference>
<name>A0A662Z6L5_9STAP</name>
<dbReference type="Pfam" id="PF00268">
    <property type="entry name" value="Ribonuc_red_sm"/>
    <property type="match status" value="1"/>
</dbReference>
<accession>A0A662Z6L5</accession>
<evidence type="ECO:0000256" key="4">
    <source>
        <dbReference type="ARBA" id="ARBA00012274"/>
    </source>
</evidence>
<dbReference type="GO" id="GO:0009263">
    <property type="term" value="P:deoxyribonucleotide biosynthetic process"/>
    <property type="evidence" value="ECO:0007669"/>
    <property type="project" value="UniProtKB-KW"/>
</dbReference>
<dbReference type="InterPro" id="IPR026494">
    <property type="entry name" value="RNR_NrdF-like"/>
</dbReference>
<dbReference type="Gene3D" id="1.10.620.20">
    <property type="entry name" value="Ribonucleotide Reductase, subunit A"/>
    <property type="match status" value="1"/>
</dbReference>
<protein>
    <recommendedName>
        <fullName evidence="4">ribonucleoside-diphosphate reductase</fullName>
        <ecNumber evidence="4">1.17.4.1</ecNumber>
    </recommendedName>
</protein>